<evidence type="ECO:0000256" key="1">
    <source>
        <dbReference type="SAM" id="SignalP"/>
    </source>
</evidence>
<dbReference type="EMBL" id="CAIT01000004">
    <property type="protein sequence ID" value="CCH51683.1"/>
    <property type="molecule type" value="Genomic_DNA"/>
</dbReference>
<dbReference type="SUPFAM" id="SSF56925">
    <property type="entry name" value="OMPA-like"/>
    <property type="match status" value="1"/>
</dbReference>
<sequence>MKRYISLLFVMLPWVAFAQDPSGSKPNDLLGQGTFSVNVGLGGGTGSSVGTYGRVAPKAQYFLKNGWSVNVEGRHETNGRQSSYTGIGLTTRYYVLRTNKVTVFGQGGYFYGQSRNRTYTIEATPTGGVLRVEQVNRSGMVNAGVGAQYRLGKRWSIEAQHEINVSRRSADKPTSLTQTTIGVNFLLKEP</sequence>
<dbReference type="Gene3D" id="2.40.160.20">
    <property type="match status" value="1"/>
</dbReference>
<protein>
    <submittedName>
        <fullName evidence="2">Uncharacterized protein</fullName>
    </submittedName>
</protein>
<keyword evidence="1" id="KW-0732">Signal</keyword>
<organism evidence="2 3">
    <name type="scientific">Fibrisoma limi BUZ 3</name>
    <dbReference type="NCBI Taxonomy" id="1185876"/>
    <lineage>
        <taxon>Bacteria</taxon>
        <taxon>Pseudomonadati</taxon>
        <taxon>Bacteroidota</taxon>
        <taxon>Cytophagia</taxon>
        <taxon>Cytophagales</taxon>
        <taxon>Spirosomataceae</taxon>
        <taxon>Fibrisoma</taxon>
    </lineage>
</organism>
<dbReference type="AlphaFoldDB" id="I2GCQ9"/>
<name>I2GCQ9_9BACT</name>
<dbReference type="Proteomes" id="UP000009309">
    <property type="component" value="Unassembled WGS sequence"/>
</dbReference>
<gene>
    <name evidence="2" type="ORF">BN8_00625</name>
</gene>
<keyword evidence="3" id="KW-1185">Reference proteome</keyword>
<dbReference type="RefSeq" id="WP_009280269.1">
    <property type="nucleotide sequence ID" value="NZ_CAIT01000004.1"/>
</dbReference>
<accession>I2GCQ9</accession>
<feature type="chain" id="PRO_5003658295" evidence="1">
    <location>
        <begin position="19"/>
        <end position="190"/>
    </location>
</feature>
<evidence type="ECO:0000313" key="2">
    <source>
        <dbReference type="EMBL" id="CCH51683.1"/>
    </source>
</evidence>
<evidence type="ECO:0000313" key="3">
    <source>
        <dbReference type="Proteomes" id="UP000009309"/>
    </source>
</evidence>
<dbReference type="InterPro" id="IPR011250">
    <property type="entry name" value="OMP/PagP_B-barrel"/>
</dbReference>
<dbReference type="eggNOG" id="COG3047">
    <property type="taxonomic scope" value="Bacteria"/>
</dbReference>
<feature type="signal peptide" evidence="1">
    <location>
        <begin position="1"/>
        <end position="18"/>
    </location>
</feature>
<reference evidence="2 3" key="1">
    <citation type="journal article" date="2012" name="J. Bacteriol.">
        <title>Genome Sequence of the Filamentous Bacterium Fibrisoma limi BUZ 3T.</title>
        <authorList>
            <person name="Filippini M."/>
            <person name="Qi W."/>
            <person name="Jaenicke S."/>
            <person name="Goesmann A."/>
            <person name="Smits T.H."/>
            <person name="Bagheri H.C."/>
        </authorList>
    </citation>
    <scope>NUCLEOTIDE SEQUENCE [LARGE SCALE GENOMIC DNA]</scope>
    <source>
        <strain evidence="3">BUZ 3T</strain>
    </source>
</reference>
<comment type="caution">
    <text evidence="2">The sequence shown here is derived from an EMBL/GenBank/DDBJ whole genome shotgun (WGS) entry which is preliminary data.</text>
</comment>
<dbReference type="STRING" id="1185876.BN8_00625"/>
<dbReference type="OrthoDB" id="948029at2"/>
<proteinExistence type="predicted"/>